<sequence length="624" mass="68903">MGDRINTLEKEKSTVTFLLSTEESSAVLSDSNKNGSINTNHSGKVNNAQSLGAYVDGSFNNVYSDECPSIDENSRDIAVGEYDIATTTLEKVSSNFEKERPEHKKCVKALSFLTKELENSYIQKRRKTNNYTTTETKTQTIQFSQEVNVNAVDNGRRAKIKTKNSKNQKIKCYDGEAVKYFSNIIGDTKMSNVDTYNRVNEKNSNMQTGASNTDSPTTNNSVFDIDGFISKRKKEKKSIAGKDISVGNTNFTNITNLSNVGSMDYNVHKSYSRLGTVGGSQSDDHTAKKYAHSIYIPEEPRGDEKSDLNVYNVSDVGSVSASINNHTFTSNQRYDVYDASAGKINAKKTTPVSTGRVGSVCESAVQNENVLVALIEGSGIASEVGVCALNTETMECFLTQYADMGGFSKTIDTLKRLGAQLVVMASTVVEKQSKLFWRIGSQLKSSIVVQKVPRSFFNEERGLGAINKWILEADIPDLMLKLQSKYYCLAAIGALFTYIEKTDNKGVLQQGYGSGNFIRGVFQFQDSTMYIDPATQLELRLVEGVDKQESAFSLFGIMKHTRTAMGTRLLRASILQPSTNITTINERLDAVEELLAWENVFFGIQSGLKQIPDIDGILSQVDIK</sequence>
<dbReference type="GO" id="GO:0005634">
    <property type="term" value="C:nucleus"/>
    <property type="evidence" value="ECO:0007669"/>
    <property type="project" value="TreeGrafter"/>
</dbReference>
<dbReference type="Gene3D" id="3.30.420.110">
    <property type="entry name" value="MutS, connector domain"/>
    <property type="match status" value="1"/>
</dbReference>
<dbReference type="InterPro" id="IPR036678">
    <property type="entry name" value="MutS_con_dom_sf"/>
</dbReference>
<name>A0A1R1PUN1_ZANCU</name>
<dbReference type="PANTHER" id="PTHR11361">
    <property type="entry name" value="DNA MISMATCH REPAIR PROTEIN MUTS FAMILY MEMBER"/>
    <property type="match status" value="1"/>
</dbReference>
<feature type="region of interest" description="Disordered" evidence="2">
    <location>
        <begin position="28"/>
        <end position="47"/>
    </location>
</feature>
<dbReference type="GO" id="GO:0005524">
    <property type="term" value="F:ATP binding"/>
    <property type="evidence" value="ECO:0007669"/>
    <property type="project" value="InterPro"/>
</dbReference>
<protein>
    <submittedName>
        <fullName evidence="5">MutS protein-like protein</fullName>
    </submittedName>
</protein>
<dbReference type="GO" id="GO:0006298">
    <property type="term" value="P:mismatch repair"/>
    <property type="evidence" value="ECO:0007669"/>
    <property type="project" value="InterPro"/>
</dbReference>
<accession>A0A1R1PUN1</accession>
<dbReference type="AlphaFoldDB" id="A0A1R1PUN1"/>
<dbReference type="GO" id="GO:0007131">
    <property type="term" value="P:reciprocal meiotic recombination"/>
    <property type="evidence" value="ECO:0007669"/>
    <property type="project" value="TreeGrafter"/>
</dbReference>
<keyword evidence="6" id="KW-1185">Reference proteome</keyword>
<dbReference type="PANTHER" id="PTHR11361:SF21">
    <property type="entry name" value="MUTS PROTEIN HOMOLOG 4"/>
    <property type="match status" value="1"/>
</dbReference>
<dbReference type="Pfam" id="PF05188">
    <property type="entry name" value="MutS_II"/>
    <property type="match status" value="1"/>
</dbReference>
<dbReference type="GO" id="GO:0140664">
    <property type="term" value="F:ATP-dependent DNA damage sensor activity"/>
    <property type="evidence" value="ECO:0007669"/>
    <property type="project" value="InterPro"/>
</dbReference>
<feature type="domain" description="DNA mismatch repair protein MutS core" evidence="4">
    <location>
        <begin position="536"/>
        <end position="621"/>
    </location>
</feature>
<dbReference type="EMBL" id="LSSK01000167">
    <property type="protein sequence ID" value="OMH84655.1"/>
    <property type="molecule type" value="Genomic_DNA"/>
</dbReference>
<feature type="domain" description="DNA mismatch repair protein MutS connector" evidence="3">
    <location>
        <begin position="369"/>
        <end position="507"/>
    </location>
</feature>
<proteinExistence type="inferred from homology"/>
<organism evidence="5 6">
    <name type="scientific">Zancudomyces culisetae</name>
    <name type="common">Gut fungus</name>
    <name type="synonym">Smittium culisetae</name>
    <dbReference type="NCBI Taxonomy" id="1213189"/>
    <lineage>
        <taxon>Eukaryota</taxon>
        <taxon>Fungi</taxon>
        <taxon>Fungi incertae sedis</taxon>
        <taxon>Zoopagomycota</taxon>
        <taxon>Kickxellomycotina</taxon>
        <taxon>Harpellomycetes</taxon>
        <taxon>Harpellales</taxon>
        <taxon>Legeriomycetaceae</taxon>
        <taxon>Zancudomyces</taxon>
    </lineage>
</organism>
<dbReference type="Proteomes" id="UP000188320">
    <property type="component" value="Unassembled WGS sequence"/>
</dbReference>
<dbReference type="InterPro" id="IPR007696">
    <property type="entry name" value="DNA_mismatch_repair_MutS_core"/>
</dbReference>
<dbReference type="InterPro" id="IPR036187">
    <property type="entry name" value="DNA_mismatch_repair_MutS_sf"/>
</dbReference>
<dbReference type="GO" id="GO:0030983">
    <property type="term" value="F:mismatched DNA binding"/>
    <property type="evidence" value="ECO:0007669"/>
    <property type="project" value="InterPro"/>
</dbReference>
<evidence type="ECO:0000259" key="3">
    <source>
        <dbReference type="Pfam" id="PF05188"/>
    </source>
</evidence>
<dbReference type="InterPro" id="IPR007860">
    <property type="entry name" value="DNA_mmatch_repair_MutS_con_dom"/>
</dbReference>
<comment type="similarity">
    <text evidence="1">Belongs to the DNA mismatch repair MutS family.</text>
</comment>
<evidence type="ECO:0000256" key="1">
    <source>
        <dbReference type="ARBA" id="ARBA00006271"/>
    </source>
</evidence>
<evidence type="ECO:0000256" key="2">
    <source>
        <dbReference type="SAM" id="MobiDB-lite"/>
    </source>
</evidence>
<dbReference type="Gene3D" id="1.10.1420.10">
    <property type="match status" value="1"/>
</dbReference>
<evidence type="ECO:0000313" key="5">
    <source>
        <dbReference type="EMBL" id="OMH84655.1"/>
    </source>
</evidence>
<gene>
    <name evidence="5" type="ORF">AX774_g1815</name>
</gene>
<evidence type="ECO:0000259" key="4">
    <source>
        <dbReference type="Pfam" id="PF05192"/>
    </source>
</evidence>
<comment type="caution">
    <text evidence="5">The sequence shown here is derived from an EMBL/GenBank/DDBJ whole genome shotgun (WGS) entry which is preliminary data.</text>
</comment>
<dbReference type="Pfam" id="PF05192">
    <property type="entry name" value="MutS_III"/>
    <property type="match status" value="1"/>
</dbReference>
<dbReference type="InterPro" id="IPR045076">
    <property type="entry name" value="MutS"/>
</dbReference>
<reference evidence="6" key="1">
    <citation type="submission" date="2017-01" db="EMBL/GenBank/DDBJ databases">
        <authorList>
            <person name="Wang Y."/>
            <person name="White M."/>
            <person name="Kvist S."/>
            <person name="Moncalvo J.-M."/>
        </authorList>
    </citation>
    <scope>NUCLEOTIDE SEQUENCE [LARGE SCALE GENOMIC DNA]</scope>
    <source>
        <strain evidence="6">COL-18-3</strain>
    </source>
</reference>
<dbReference type="OrthoDB" id="276261at2759"/>
<dbReference type="SUPFAM" id="SSF48334">
    <property type="entry name" value="DNA repair protein MutS, domain III"/>
    <property type="match status" value="1"/>
</dbReference>
<evidence type="ECO:0000313" key="6">
    <source>
        <dbReference type="Proteomes" id="UP000188320"/>
    </source>
</evidence>